<evidence type="ECO:0000313" key="2">
    <source>
        <dbReference type="Proteomes" id="UP000005446"/>
    </source>
</evidence>
<dbReference type="AlphaFoldDB" id="H0ELW5"/>
<dbReference type="HOGENOM" id="CLU_3260643_0_0_1"/>
<keyword evidence="2" id="KW-1185">Reference proteome</keyword>
<name>H0ELW5_GLAL7</name>
<protein>
    <submittedName>
        <fullName evidence="1">Uncharacterized protein</fullName>
    </submittedName>
</protein>
<reference evidence="1 2" key="1">
    <citation type="journal article" date="2012" name="Eukaryot. Cell">
        <title>Genome sequence of the fungus Glarea lozoyensis: the first genome sequence of a species from the Helotiaceae family.</title>
        <authorList>
            <person name="Youssar L."/>
            <person name="Gruening B.A."/>
            <person name="Erxleben A."/>
            <person name="Guenther S."/>
            <person name="Huettel W."/>
        </authorList>
    </citation>
    <scope>NUCLEOTIDE SEQUENCE [LARGE SCALE GENOMIC DNA]</scope>
    <source>
        <strain evidence="2">ATCC 74030 / MF5533</strain>
    </source>
</reference>
<sequence length="42" mass="4833">MSTMSTIQSTDRNFFGHKLFILHSLPSLLSCTRYLSNQEKKA</sequence>
<gene>
    <name evidence="1" type="ORF">M7I_3588</name>
</gene>
<organism evidence="1 2">
    <name type="scientific">Glarea lozoyensis (strain ATCC 74030 / MF5533)</name>
    <dbReference type="NCBI Taxonomy" id="1104152"/>
    <lineage>
        <taxon>Eukaryota</taxon>
        <taxon>Fungi</taxon>
        <taxon>Dikarya</taxon>
        <taxon>Ascomycota</taxon>
        <taxon>Pezizomycotina</taxon>
        <taxon>Leotiomycetes</taxon>
        <taxon>Helotiales</taxon>
        <taxon>Helotiaceae</taxon>
        <taxon>Glarea</taxon>
    </lineage>
</organism>
<dbReference type="InParanoid" id="H0ELW5"/>
<evidence type="ECO:0000313" key="1">
    <source>
        <dbReference type="EMBL" id="EHL00502.1"/>
    </source>
</evidence>
<dbReference type="Proteomes" id="UP000005446">
    <property type="component" value="Unassembled WGS sequence"/>
</dbReference>
<dbReference type="EMBL" id="AGUE01000080">
    <property type="protein sequence ID" value="EHL00502.1"/>
    <property type="molecule type" value="Genomic_DNA"/>
</dbReference>
<proteinExistence type="predicted"/>
<accession>H0ELW5</accession>
<comment type="caution">
    <text evidence="1">The sequence shown here is derived from an EMBL/GenBank/DDBJ whole genome shotgun (WGS) entry which is preliminary data.</text>
</comment>